<organism evidence="1">
    <name type="scientific">Arundo donax</name>
    <name type="common">Giant reed</name>
    <name type="synonym">Donax arundinaceus</name>
    <dbReference type="NCBI Taxonomy" id="35708"/>
    <lineage>
        <taxon>Eukaryota</taxon>
        <taxon>Viridiplantae</taxon>
        <taxon>Streptophyta</taxon>
        <taxon>Embryophyta</taxon>
        <taxon>Tracheophyta</taxon>
        <taxon>Spermatophyta</taxon>
        <taxon>Magnoliopsida</taxon>
        <taxon>Liliopsida</taxon>
        <taxon>Poales</taxon>
        <taxon>Poaceae</taxon>
        <taxon>PACMAD clade</taxon>
        <taxon>Arundinoideae</taxon>
        <taxon>Arundineae</taxon>
        <taxon>Arundo</taxon>
    </lineage>
</organism>
<protein>
    <submittedName>
        <fullName evidence="1">Uncharacterized protein</fullName>
    </submittedName>
</protein>
<name>A0A0A8ZXZ0_ARUDO</name>
<accession>A0A0A8ZXZ0</accession>
<dbReference type="EMBL" id="GBRH01258248">
    <property type="protein sequence ID" value="JAD39647.1"/>
    <property type="molecule type" value="Transcribed_RNA"/>
</dbReference>
<reference evidence="1" key="1">
    <citation type="submission" date="2014-09" db="EMBL/GenBank/DDBJ databases">
        <authorList>
            <person name="Magalhaes I.L.F."/>
            <person name="Oliveira U."/>
            <person name="Santos F.R."/>
            <person name="Vidigal T.H.D.A."/>
            <person name="Brescovit A.D."/>
            <person name="Santos A.J."/>
        </authorList>
    </citation>
    <scope>NUCLEOTIDE SEQUENCE</scope>
    <source>
        <tissue evidence="1">Shoot tissue taken approximately 20 cm above the soil surface</tissue>
    </source>
</reference>
<dbReference type="AlphaFoldDB" id="A0A0A8ZXZ0"/>
<sequence length="51" mass="5945">MRWMAIDAIRNTSLVCSLFTNAKDKCRCVNMLTAANLYARRVHEVECYSFQ</sequence>
<proteinExistence type="predicted"/>
<reference evidence="1" key="2">
    <citation type="journal article" date="2015" name="Data Brief">
        <title>Shoot transcriptome of the giant reed, Arundo donax.</title>
        <authorList>
            <person name="Barrero R.A."/>
            <person name="Guerrero F.D."/>
            <person name="Moolhuijzen P."/>
            <person name="Goolsby J.A."/>
            <person name="Tidwell J."/>
            <person name="Bellgard S.E."/>
            <person name="Bellgard M.I."/>
        </authorList>
    </citation>
    <scope>NUCLEOTIDE SEQUENCE</scope>
    <source>
        <tissue evidence="1">Shoot tissue taken approximately 20 cm above the soil surface</tissue>
    </source>
</reference>
<evidence type="ECO:0000313" key="1">
    <source>
        <dbReference type="EMBL" id="JAD39647.1"/>
    </source>
</evidence>